<dbReference type="InterPro" id="IPR024370">
    <property type="entry name" value="PBP_domain"/>
</dbReference>
<dbReference type="Gene3D" id="3.40.190.10">
    <property type="entry name" value="Periplasmic binding protein-like II"/>
    <property type="match status" value="2"/>
</dbReference>
<dbReference type="AlphaFoldDB" id="Q07NU4"/>
<feature type="chain" id="PRO_5004165758" evidence="2">
    <location>
        <begin position="40"/>
        <end position="285"/>
    </location>
</feature>
<reference evidence="4" key="1">
    <citation type="submission" date="2006-09" db="EMBL/GenBank/DDBJ databases">
        <title>Complete sequence of Rhodopseudomonas palustris BisA53.</title>
        <authorList>
            <consortium name="US DOE Joint Genome Institute"/>
            <person name="Copeland A."/>
            <person name="Lucas S."/>
            <person name="Lapidus A."/>
            <person name="Barry K."/>
            <person name="Detter J.C."/>
            <person name="Glavina del Rio T."/>
            <person name="Hammon N."/>
            <person name="Israni S."/>
            <person name="Dalin E."/>
            <person name="Tice H."/>
            <person name="Pitluck S."/>
            <person name="Chain P."/>
            <person name="Malfatti S."/>
            <person name="Shin M."/>
            <person name="Vergez L."/>
            <person name="Schmutz J."/>
            <person name="Larimer F."/>
            <person name="Land M."/>
            <person name="Hauser L."/>
            <person name="Pelletier D.A."/>
            <person name="Kyrpides N."/>
            <person name="Kim E."/>
            <person name="Harwood C.S."/>
            <person name="Oda Y."/>
            <person name="Richardson P."/>
        </authorList>
    </citation>
    <scope>NUCLEOTIDE SEQUENCE [LARGE SCALE GENOMIC DNA]</scope>
    <source>
        <strain evidence="4">BisA53</strain>
    </source>
</reference>
<dbReference type="Pfam" id="PF12849">
    <property type="entry name" value="PBP_like_2"/>
    <property type="match status" value="1"/>
</dbReference>
<evidence type="ECO:0000259" key="3">
    <source>
        <dbReference type="Pfam" id="PF12849"/>
    </source>
</evidence>
<dbReference type="eggNOG" id="COG0226">
    <property type="taxonomic scope" value="Bacteria"/>
</dbReference>
<feature type="domain" description="PBP" evidence="3">
    <location>
        <begin position="35"/>
        <end position="270"/>
    </location>
</feature>
<sequence>MQLGRNLPGVRSMNKALRSILVLASLSSLFHVTAGNAVAASTLRGGGTGAAMVLLNRLGEAFSAQNPGVSIEVVVGLGTSGAIEALVDGALDFAVAARSLTPSEQAKSLAFAPFCRTPFGIVTSYATPSGFGRLDLTDFYADPTSRWPDGTAVKVILRPRSDSDTMMLAKLSPRMAEVLDNLRKRAEIPIAATDQDNGKLAASLQGSLATMTYTQALSENLDLRFLEIDGIVPSVENLERGRYSLERRFYFVSRADNRAEAFIAFVRSPEGEKILREAGNLPVMP</sequence>
<dbReference type="HOGENOM" id="CLU_026228_7_1_5"/>
<keyword evidence="1 2" id="KW-0732">Signal</keyword>
<evidence type="ECO:0000256" key="1">
    <source>
        <dbReference type="ARBA" id="ARBA00022729"/>
    </source>
</evidence>
<evidence type="ECO:0000313" key="4">
    <source>
        <dbReference type="EMBL" id="ABJ06390.1"/>
    </source>
</evidence>
<evidence type="ECO:0000256" key="2">
    <source>
        <dbReference type="SAM" id="SignalP"/>
    </source>
</evidence>
<organism evidence="4">
    <name type="scientific">Rhodopseudomonas palustris (strain BisA53)</name>
    <dbReference type="NCBI Taxonomy" id="316055"/>
    <lineage>
        <taxon>Bacteria</taxon>
        <taxon>Pseudomonadati</taxon>
        <taxon>Pseudomonadota</taxon>
        <taxon>Alphaproteobacteria</taxon>
        <taxon>Hyphomicrobiales</taxon>
        <taxon>Nitrobacteraceae</taxon>
        <taxon>Rhodopseudomonas</taxon>
    </lineage>
</organism>
<dbReference type="SUPFAM" id="SSF53850">
    <property type="entry name" value="Periplasmic binding protein-like II"/>
    <property type="match status" value="1"/>
</dbReference>
<dbReference type="STRING" id="316055.RPE_2451"/>
<dbReference type="InterPro" id="IPR050811">
    <property type="entry name" value="Phosphate_ABC_transporter"/>
</dbReference>
<dbReference type="KEGG" id="rpe:RPE_2451"/>
<name>Q07NU4_RHOP5</name>
<dbReference type="PANTHER" id="PTHR30570">
    <property type="entry name" value="PERIPLASMIC PHOSPHATE BINDING COMPONENT OF PHOSPHATE ABC TRANSPORTER"/>
    <property type="match status" value="1"/>
</dbReference>
<gene>
    <name evidence="4" type="ordered locus">RPE_2451</name>
</gene>
<proteinExistence type="predicted"/>
<dbReference type="EMBL" id="CP000463">
    <property type="protein sequence ID" value="ABJ06390.1"/>
    <property type="molecule type" value="Genomic_DNA"/>
</dbReference>
<feature type="signal peptide" evidence="2">
    <location>
        <begin position="1"/>
        <end position="39"/>
    </location>
</feature>
<dbReference type="OrthoDB" id="5506472at2"/>
<dbReference type="PANTHER" id="PTHR30570:SF1">
    <property type="entry name" value="PHOSPHATE-BINDING PROTEIN PSTS"/>
    <property type="match status" value="1"/>
</dbReference>
<accession>Q07NU4</accession>
<protein>
    <submittedName>
        <fullName evidence="4">ABC-type phosphate transport system periplasmic component-like protein</fullName>
    </submittedName>
</protein>